<protein>
    <submittedName>
        <fullName evidence="1">Uncharacterized protein</fullName>
    </submittedName>
</protein>
<sequence>MTRPCITCWAPIITTATTTRGAGTTRPFFSLHHSEVANLEIGPDYVAFDTEFVRYPEDDELHAPGPWTDRFRATILFDQLYQLLRKVVPAGQDVGERLTFQSTDAVYYNERIHRENYPTRGS</sequence>
<keyword evidence="1" id="KW-0614">Plasmid</keyword>
<evidence type="ECO:0000313" key="2">
    <source>
        <dbReference type="Proteomes" id="UP000831796"/>
    </source>
</evidence>
<proteinExistence type="predicted"/>
<evidence type="ECO:0000313" key="1">
    <source>
        <dbReference type="EMBL" id="UOQ75226.1"/>
    </source>
</evidence>
<gene>
    <name evidence="1" type="ORF">MUN79_29545</name>
</gene>
<dbReference type="RefSeq" id="WP_244678559.1">
    <property type="nucleotide sequence ID" value="NZ_CP095048.1"/>
</dbReference>
<dbReference type="KEGG" id="hcu:MUN79_29545"/>
<reference evidence="1" key="1">
    <citation type="submission" date="2022-04" db="EMBL/GenBank/DDBJ databases">
        <title>Hymenobacter sp. isolated from the air.</title>
        <authorList>
            <person name="Won M."/>
            <person name="Lee C.-M."/>
            <person name="Woen H.-Y."/>
            <person name="Kwon S.-W."/>
        </authorList>
    </citation>
    <scope>NUCLEOTIDE SEQUENCE</scope>
    <source>
        <strain evidence="1">5116S-3</strain>
        <plasmid evidence="1">unnamed2</plasmid>
    </source>
</reference>
<organism evidence="1 2">
    <name type="scientific">Hymenobacter cellulosilyticus</name>
    <dbReference type="NCBI Taxonomy" id="2932248"/>
    <lineage>
        <taxon>Bacteria</taxon>
        <taxon>Pseudomonadati</taxon>
        <taxon>Bacteroidota</taxon>
        <taxon>Cytophagia</taxon>
        <taxon>Cytophagales</taxon>
        <taxon>Hymenobacteraceae</taxon>
        <taxon>Hymenobacter</taxon>
    </lineage>
</organism>
<dbReference type="EMBL" id="CP095048">
    <property type="protein sequence ID" value="UOQ75226.1"/>
    <property type="molecule type" value="Genomic_DNA"/>
</dbReference>
<dbReference type="AlphaFoldDB" id="A0A8T9QCG3"/>
<accession>A0A8T9QCG3</accession>
<dbReference type="Proteomes" id="UP000831796">
    <property type="component" value="Plasmid unnamed2"/>
</dbReference>
<name>A0A8T9QCG3_9BACT</name>
<keyword evidence="2" id="KW-1185">Reference proteome</keyword>
<geneLocation type="plasmid" evidence="1 2">
    <name>unnamed2</name>
</geneLocation>